<dbReference type="OrthoDB" id="598113at2"/>
<organism evidence="2 3">
    <name type="scientific">Alkalilimnicola ehrlichii</name>
    <dbReference type="NCBI Taxonomy" id="351052"/>
    <lineage>
        <taxon>Bacteria</taxon>
        <taxon>Pseudomonadati</taxon>
        <taxon>Pseudomonadota</taxon>
        <taxon>Gammaproteobacteria</taxon>
        <taxon>Chromatiales</taxon>
        <taxon>Ectothiorhodospiraceae</taxon>
        <taxon>Alkalilimnicola</taxon>
    </lineage>
</organism>
<dbReference type="EMBL" id="NFZW01000005">
    <property type="protein sequence ID" value="RFA38140.1"/>
    <property type="molecule type" value="Genomic_DNA"/>
</dbReference>
<dbReference type="Proteomes" id="UP000256763">
    <property type="component" value="Unassembled WGS sequence"/>
</dbReference>
<dbReference type="InterPro" id="IPR003607">
    <property type="entry name" value="HD/PDEase_dom"/>
</dbReference>
<dbReference type="InterPro" id="IPR052340">
    <property type="entry name" value="RNase_Y/CdgJ"/>
</dbReference>
<evidence type="ECO:0000313" key="3">
    <source>
        <dbReference type="Proteomes" id="UP000256763"/>
    </source>
</evidence>
<dbReference type="InterPro" id="IPR006675">
    <property type="entry name" value="HDIG_dom"/>
</dbReference>
<dbReference type="Gene3D" id="1.10.3210.10">
    <property type="entry name" value="Hypothetical protein af1432"/>
    <property type="match status" value="1"/>
</dbReference>
<evidence type="ECO:0000259" key="1">
    <source>
        <dbReference type="PROSITE" id="PS51833"/>
    </source>
</evidence>
<dbReference type="CDD" id="cd00077">
    <property type="entry name" value="HDc"/>
    <property type="match status" value="1"/>
</dbReference>
<dbReference type="PANTHER" id="PTHR33525">
    <property type="match status" value="1"/>
</dbReference>
<dbReference type="AlphaFoldDB" id="A0A3E0WYQ8"/>
<dbReference type="NCBIfam" id="TIGR00277">
    <property type="entry name" value="HDIG"/>
    <property type="match status" value="1"/>
</dbReference>
<dbReference type="PROSITE" id="PS51833">
    <property type="entry name" value="HDOD"/>
    <property type="match status" value="1"/>
</dbReference>
<gene>
    <name evidence="2" type="ORF">CAL65_07390</name>
</gene>
<name>A0A3E0WYQ8_9GAMM</name>
<reference evidence="3" key="1">
    <citation type="submission" date="2017-05" db="EMBL/GenBank/DDBJ databases">
        <authorList>
            <person name="Sharma S."/>
            <person name="Sidhu C."/>
            <person name="Pinnaka A.K."/>
        </authorList>
    </citation>
    <scope>NUCLEOTIDE SEQUENCE [LARGE SCALE GENOMIC DNA]</scope>
    <source>
        <strain evidence="3">AK93</strain>
    </source>
</reference>
<accession>A0A3E0WYQ8</accession>
<dbReference type="SUPFAM" id="SSF109604">
    <property type="entry name" value="HD-domain/PDEase-like"/>
    <property type="match status" value="1"/>
</dbReference>
<dbReference type="PANTHER" id="PTHR33525:SF3">
    <property type="entry name" value="RIBONUCLEASE Y"/>
    <property type="match status" value="1"/>
</dbReference>
<dbReference type="RefSeq" id="WP_116301455.1">
    <property type="nucleotide sequence ID" value="NZ_NFZW01000005.1"/>
</dbReference>
<keyword evidence="3" id="KW-1185">Reference proteome</keyword>
<comment type="caution">
    <text evidence="2">The sequence shown here is derived from an EMBL/GenBank/DDBJ whole genome shotgun (WGS) entry which is preliminary data.</text>
</comment>
<dbReference type="Pfam" id="PF08668">
    <property type="entry name" value="HDOD"/>
    <property type="match status" value="1"/>
</dbReference>
<sequence length="295" mass="32602">MIYNDNEQLTHMPLNATETTDDFSRIFKDLIAWMESGQLVLPGVPEVAQKVRAVASDTDAGPKELANVINIDPPLAAHIIKVSNSVSYRGGTVNRSIQGAVTRLGFRLTATLATSFSILQIMGSASGDHARIRDLYAHSLAVAERTYAIARRHKHLNAEDALLAGLVHDLGVLVISQYLRHQDRFNNEQQNEAIIQALHPQAGATLLRRWEFPEQLIEAIEVHEDWERGEASTKPDYTDLIIVANYDVYRGTPKLAGITQPPLAFTRLGLQAGRPLVQQDNLGDDMDAARRLLSA</sequence>
<evidence type="ECO:0000313" key="2">
    <source>
        <dbReference type="EMBL" id="RFA38140.1"/>
    </source>
</evidence>
<proteinExistence type="predicted"/>
<feature type="domain" description="HDOD" evidence="1">
    <location>
        <begin position="41"/>
        <end position="226"/>
    </location>
</feature>
<protein>
    <recommendedName>
        <fullName evidence="1">HDOD domain-containing protein</fullName>
    </recommendedName>
</protein>
<dbReference type="InterPro" id="IPR013976">
    <property type="entry name" value="HDOD"/>
</dbReference>